<dbReference type="Proteomes" id="UP000275408">
    <property type="component" value="Unassembled WGS sequence"/>
</dbReference>
<comment type="caution">
    <text evidence="1">The sequence shown here is derived from an EMBL/GenBank/DDBJ whole genome shotgun (WGS) entry which is preliminary data.</text>
</comment>
<name>A0A3M6TW14_POCDA</name>
<keyword evidence="2" id="KW-1185">Reference proteome</keyword>
<proteinExistence type="predicted"/>
<organism evidence="1 2">
    <name type="scientific">Pocillopora damicornis</name>
    <name type="common">Cauliflower coral</name>
    <name type="synonym">Millepora damicornis</name>
    <dbReference type="NCBI Taxonomy" id="46731"/>
    <lineage>
        <taxon>Eukaryota</taxon>
        <taxon>Metazoa</taxon>
        <taxon>Cnidaria</taxon>
        <taxon>Anthozoa</taxon>
        <taxon>Hexacorallia</taxon>
        <taxon>Scleractinia</taxon>
        <taxon>Astrocoeniina</taxon>
        <taxon>Pocilloporidae</taxon>
        <taxon>Pocillopora</taxon>
    </lineage>
</organism>
<dbReference type="EMBL" id="RCHS01002815">
    <property type="protein sequence ID" value="RMX45605.1"/>
    <property type="molecule type" value="Genomic_DNA"/>
</dbReference>
<gene>
    <name evidence="1" type="ORF">pdam_00013133</name>
</gene>
<reference evidence="1 2" key="1">
    <citation type="journal article" date="2018" name="Sci. Rep.">
        <title>Comparative analysis of the Pocillopora damicornis genome highlights role of immune system in coral evolution.</title>
        <authorList>
            <person name="Cunning R."/>
            <person name="Bay R.A."/>
            <person name="Gillette P."/>
            <person name="Baker A.C."/>
            <person name="Traylor-Knowles N."/>
        </authorList>
    </citation>
    <scope>NUCLEOTIDE SEQUENCE [LARGE SCALE GENOMIC DNA]</scope>
    <source>
        <strain evidence="1">RSMAS</strain>
        <tissue evidence="1">Whole animal</tissue>
    </source>
</reference>
<evidence type="ECO:0000313" key="2">
    <source>
        <dbReference type="Proteomes" id="UP000275408"/>
    </source>
</evidence>
<sequence length="90" mass="10078">MFPGPWSGTAVIYNLIICPFVMRHRNKLDTAICQVAKHVRQAAEKAAEDYEPIENVDLFSEVKKIGGIVGFKELEDAGNEDDNVNKTKEN</sequence>
<protein>
    <submittedName>
        <fullName evidence="1">Uncharacterized protein</fullName>
    </submittedName>
</protein>
<dbReference type="AlphaFoldDB" id="A0A3M6TW14"/>
<evidence type="ECO:0000313" key="1">
    <source>
        <dbReference type="EMBL" id="RMX45605.1"/>
    </source>
</evidence>
<accession>A0A3M6TW14</accession>